<reference evidence="1 2" key="1">
    <citation type="submission" date="2020-08" db="EMBL/GenBank/DDBJ databases">
        <title>Hymenobacter sp. S2-20-2 genome sequencing.</title>
        <authorList>
            <person name="Jin L."/>
        </authorList>
    </citation>
    <scope>NUCLEOTIDE SEQUENCE [LARGE SCALE GENOMIC DNA]</scope>
    <source>
        <strain evidence="1 2">S2-20-2</strain>
    </source>
</reference>
<name>A0A7G7W5R2_9BACT</name>
<sequence length="108" mass="11664">MFASVPSSTQATEPAVLLVLLPMAAGATKPAFMASLARLQQQLGAAIRVLKIEEASHPTVVHSFQTTELPAFVLVRHGVELWRQQGLPEGETIAPLLLRQLRLADKEG</sequence>
<organism evidence="1 2">
    <name type="scientific">Hymenobacter sediminicola</name>
    <dbReference type="NCBI Taxonomy" id="2761579"/>
    <lineage>
        <taxon>Bacteria</taxon>
        <taxon>Pseudomonadati</taxon>
        <taxon>Bacteroidota</taxon>
        <taxon>Cytophagia</taxon>
        <taxon>Cytophagales</taxon>
        <taxon>Hymenobacteraceae</taxon>
        <taxon>Hymenobacter</taxon>
    </lineage>
</organism>
<proteinExistence type="predicted"/>
<dbReference type="SUPFAM" id="SSF52833">
    <property type="entry name" value="Thioredoxin-like"/>
    <property type="match status" value="1"/>
</dbReference>
<gene>
    <name evidence="1" type="ORF">H4317_16325</name>
</gene>
<evidence type="ECO:0000313" key="1">
    <source>
        <dbReference type="EMBL" id="QNH61705.1"/>
    </source>
</evidence>
<dbReference type="KEGG" id="hsk:H4317_16325"/>
<protein>
    <submittedName>
        <fullName evidence="1">Thioredoxin</fullName>
    </submittedName>
</protein>
<dbReference type="EMBL" id="CP060202">
    <property type="protein sequence ID" value="QNH61705.1"/>
    <property type="molecule type" value="Genomic_DNA"/>
</dbReference>
<dbReference type="InterPro" id="IPR036249">
    <property type="entry name" value="Thioredoxin-like_sf"/>
</dbReference>
<keyword evidence="2" id="KW-1185">Reference proteome</keyword>
<dbReference type="RefSeq" id="WP_185887630.1">
    <property type="nucleotide sequence ID" value="NZ_CP060202.1"/>
</dbReference>
<dbReference type="Proteomes" id="UP000515489">
    <property type="component" value="Chromosome"/>
</dbReference>
<dbReference type="AlphaFoldDB" id="A0A7G7W5R2"/>
<evidence type="ECO:0000313" key="2">
    <source>
        <dbReference type="Proteomes" id="UP000515489"/>
    </source>
</evidence>
<accession>A0A7G7W5R2</accession>